<dbReference type="AlphaFoldDB" id="I3EFD9"/>
<dbReference type="InParanoid" id="I3EFD9"/>
<dbReference type="HOGENOM" id="CLU_009683_3_0_1"/>
<name>I3EFD9_NEMP3</name>
<dbReference type="EMBL" id="GL870880">
    <property type="protein sequence ID" value="EIJ87936.1"/>
    <property type="molecule type" value="Genomic_DNA"/>
</dbReference>
<evidence type="ECO:0000313" key="2">
    <source>
        <dbReference type="Proteomes" id="UP000002872"/>
    </source>
</evidence>
<dbReference type="OMA" id="SMEYANE"/>
<dbReference type="OrthoDB" id="10451193at2759"/>
<gene>
    <name evidence="1" type="ORF">NEQG_02008</name>
</gene>
<sequence length="841" mass="97457">MILKMPDKEDIMGIGIEEIEEGKKNTTYSVDYHRTLIELFPSSTGDLSIHTSRKDSFIRFLELEHVCKHKIDILACLFLLAEGVDIPLNVEGSKNSLTLVLKEIIAKPKMKNKTENPNEGTSDNFNKIKKEANKFSLSMKDLRSEKKANEKRKKKAVPQERAADVINFFIDNKTNPDIREGGKYAEPRTYEEFKTGKFLNNARWLIQYYIFEYLDSEEKIIEFAKTVYSMLKECIEQKKSEESNNEVKYLESIVDKCFVKSNDDVDSDWRTCVLNFLYGDTSLERVFPFSSNMHVPIYRCVPSYNRKENKIDYAKRYSNCVETGLFGLFCCLAYDPETKEYTTMHMGDVSPDLKRFFAMLNKPFKTDTYEMHREWSKVVADLENENIRYLKENRNELAPGIINMLYVIAEITGRYSKEEKSLKELSTLLEEGGDENQSELFTKVELYTEKLILSLSKKCIPEEQAPSELNSASNVNNSENKPNGLVSRKIEFDFLNMHKTLSMDRRFDVFGEIFILYSFSMLKGGIKLGHSAKHLFIKSFPEQAATLTSSRKDTINNIIEFIKRNGSNTLTDYMFLHCAEKAVDNKGAERTSKTPHPENIRIADEKKDSYPIEKTFLYNAFKNSDYSNDMIPYLRLCFLECDLKKTDPWVRVISNIIGSLPLNDENAVRKLFFNPVYSQVYKNYCDKVNISLETLNNHLCVDESSYDYYQYIKNSSSLKGHLKLIKMYLVSGKPAEQFFSSVIERFVLKTMENLLSILSYNGTSIAPLLEIEEFLNKLDRTIPGYETCLTANNMRIFWLKISLKFDKFNYVNKMLSDKILIDKNSIAIDNIHSKQPTIIEE</sequence>
<accession>I3EFD9</accession>
<protein>
    <submittedName>
        <fullName evidence="1">Uncharacterized protein</fullName>
    </submittedName>
</protein>
<organism evidence="1 2">
    <name type="scientific">Nematocida parisii (strain ERTm3)</name>
    <name type="common">Nematode killer fungus</name>
    <dbReference type="NCBI Taxonomy" id="935791"/>
    <lineage>
        <taxon>Eukaryota</taxon>
        <taxon>Fungi</taxon>
        <taxon>Fungi incertae sedis</taxon>
        <taxon>Microsporidia</taxon>
        <taxon>Nematocida</taxon>
    </lineage>
</organism>
<proteinExistence type="predicted"/>
<reference evidence="1" key="1">
    <citation type="submission" date="2011-01" db="EMBL/GenBank/DDBJ databases">
        <title>The Genome Sequence of Nematocida parisii strain ERTm3.</title>
        <authorList>
            <consortium name="The Broad Institute Genome Sequencing Platform"/>
            <consortium name="The Broad Institute Genome Sequencing Center for Infectious Disease"/>
            <person name="Cuomo C."/>
            <person name="Troemel E."/>
            <person name="Young S.K."/>
            <person name="Zeng Q."/>
            <person name="Gargeya S."/>
            <person name="Fitzgerald M."/>
            <person name="Haas B."/>
            <person name="Abouelleil A."/>
            <person name="Alvarado L."/>
            <person name="Arachchi H.M."/>
            <person name="Berlin A."/>
            <person name="Chapman S.B."/>
            <person name="Gearin G."/>
            <person name="Goldberg J."/>
            <person name="Griggs A."/>
            <person name="Gujja S."/>
            <person name="Hansen M."/>
            <person name="Heiman D."/>
            <person name="Howarth C."/>
            <person name="Larimer J."/>
            <person name="Lui A."/>
            <person name="MacDonald P.J.P."/>
            <person name="McCowen C."/>
            <person name="Montmayeur A."/>
            <person name="Murphy C."/>
            <person name="Neiman D."/>
            <person name="Pearson M."/>
            <person name="Priest M."/>
            <person name="Roberts A."/>
            <person name="Saif S."/>
            <person name="Shea T."/>
            <person name="Sisk P."/>
            <person name="Stolte C."/>
            <person name="Sykes S."/>
            <person name="Wortman J."/>
            <person name="Nusbaum C."/>
            <person name="Birren B."/>
        </authorList>
    </citation>
    <scope>NUCLEOTIDE SEQUENCE</scope>
    <source>
        <strain evidence="1">ERTm3</strain>
    </source>
</reference>
<dbReference type="Proteomes" id="UP000002872">
    <property type="component" value="Unassembled WGS sequence"/>
</dbReference>
<dbReference type="VEuPathDB" id="MicrosporidiaDB:NEQG_02008"/>
<evidence type="ECO:0000313" key="1">
    <source>
        <dbReference type="EMBL" id="EIJ87936.1"/>
    </source>
</evidence>
<keyword evidence="2" id="KW-1185">Reference proteome</keyword>